<dbReference type="Proteomes" id="UP000006591">
    <property type="component" value="Chromosome 6"/>
</dbReference>
<accession>A0A0E0HLV2</accession>
<dbReference type="HOGENOM" id="CLU_2389923_0_0_1"/>
<evidence type="ECO:0000313" key="1">
    <source>
        <dbReference type="EnsemblPlants" id="ONIVA06G06310.1"/>
    </source>
</evidence>
<reference evidence="1" key="2">
    <citation type="submission" date="2018-04" db="EMBL/GenBank/DDBJ databases">
        <title>OnivRS2 (Oryza nivara Reference Sequence Version 2).</title>
        <authorList>
            <person name="Zhang J."/>
            <person name="Kudrna D."/>
            <person name="Lee S."/>
            <person name="Talag J."/>
            <person name="Rajasekar S."/>
            <person name="Welchert J."/>
            <person name="Hsing Y.-I."/>
            <person name="Wing R.A."/>
        </authorList>
    </citation>
    <scope>NUCLEOTIDE SEQUENCE [LARGE SCALE GENOMIC DNA]</scope>
    <source>
        <strain evidence="1">SL10</strain>
    </source>
</reference>
<dbReference type="AlphaFoldDB" id="A0A0E0HLV2"/>
<dbReference type="EnsemblPlants" id="ONIVA06G06310.1">
    <property type="protein sequence ID" value="ONIVA06G06310.1"/>
    <property type="gene ID" value="ONIVA06G06310"/>
</dbReference>
<reference evidence="1" key="1">
    <citation type="submission" date="2015-04" db="UniProtKB">
        <authorList>
            <consortium name="EnsemblPlants"/>
        </authorList>
    </citation>
    <scope>IDENTIFICATION</scope>
    <source>
        <strain evidence="1">SL10</strain>
    </source>
</reference>
<evidence type="ECO:0000313" key="2">
    <source>
        <dbReference type="Proteomes" id="UP000006591"/>
    </source>
</evidence>
<organism evidence="1">
    <name type="scientific">Oryza nivara</name>
    <name type="common">Indian wild rice</name>
    <name type="synonym">Oryza sativa f. spontanea</name>
    <dbReference type="NCBI Taxonomy" id="4536"/>
    <lineage>
        <taxon>Eukaryota</taxon>
        <taxon>Viridiplantae</taxon>
        <taxon>Streptophyta</taxon>
        <taxon>Embryophyta</taxon>
        <taxon>Tracheophyta</taxon>
        <taxon>Spermatophyta</taxon>
        <taxon>Magnoliopsida</taxon>
        <taxon>Liliopsida</taxon>
        <taxon>Poales</taxon>
        <taxon>Poaceae</taxon>
        <taxon>BOP clade</taxon>
        <taxon>Oryzoideae</taxon>
        <taxon>Oryzeae</taxon>
        <taxon>Oryzinae</taxon>
        <taxon>Oryza</taxon>
    </lineage>
</organism>
<sequence>MIKSHEINWGDSHHMVIKMAKGQVVVDEQAIASGNPQLIKHNVTAQWSSCYCTILGRELRRGGWWGELVGGFDRWEGPLTEENWTQKPYNSTVN</sequence>
<proteinExistence type="predicted"/>
<keyword evidence="2" id="KW-1185">Reference proteome</keyword>
<name>A0A0E0HLV2_ORYNI</name>
<protein>
    <submittedName>
        <fullName evidence="1">Uncharacterized protein</fullName>
    </submittedName>
</protein>
<dbReference type="Gramene" id="ONIVA06G06310.1">
    <property type="protein sequence ID" value="ONIVA06G06310.1"/>
    <property type="gene ID" value="ONIVA06G06310"/>
</dbReference>